<evidence type="ECO:0000313" key="3">
    <source>
        <dbReference type="Proteomes" id="UP001516023"/>
    </source>
</evidence>
<protein>
    <submittedName>
        <fullName evidence="2">Uncharacterized protein</fullName>
    </submittedName>
</protein>
<reference evidence="2 3" key="1">
    <citation type="journal article" date="2020" name="G3 (Bethesda)">
        <title>Improved Reference Genome for Cyclotella cryptica CCMP332, a Model for Cell Wall Morphogenesis, Salinity Adaptation, and Lipid Production in Diatoms (Bacillariophyta).</title>
        <authorList>
            <person name="Roberts W.R."/>
            <person name="Downey K.M."/>
            <person name="Ruck E.C."/>
            <person name="Traller J.C."/>
            <person name="Alverson A.J."/>
        </authorList>
    </citation>
    <scope>NUCLEOTIDE SEQUENCE [LARGE SCALE GENOMIC DNA]</scope>
    <source>
        <strain evidence="2 3">CCMP332</strain>
    </source>
</reference>
<gene>
    <name evidence="2" type="ORF">HJC23_006714</name>
</gene>
<feature type="non-terminal residue" evidence="2">
    <location>
        <position position="1"/>
    </location>
</feature>
<keyword evidence="3" id="KW-1185">Reference proteome</keyword>
<dbReference type="Proteomes" id="UP001516023">
    <property type="component" value="Unassembled WGS sequence"/>
</dbReference>
<feature type="region of interest" description="Disordered" evidence="1">
    <location>
        <begin position="1"/>
        <end position="28"/>
    </location>
</feature>
<comment type="caution">
    <text evidence="2">The sequence shown here is derived from an EMBL/GenBank/DDBJ whole genome shotgun (WGS) entry which is preliminary data.</text>
</comment>
<proteinExistence type="predicted"/>
<dbReference type="EMBL" id="JABMIG020000338">
    <property type="protein sequence ID" value="KAL3780776.1"/>
    <property type="molecule type" value="Genomic_DNA"/>
</dbReference>
<name>A0ABD3NZ47_9STRA</name>
<feature type="compositionally biased region" description="Polar residues" evidence="1">
    <location>
        <begin position="1"/>
        <end position="23"/>
    </location>
</feature>
<evidence type="ECO:0000313" key="2">
    <source>
        <dbReference type="EMBL" id="KAL3780776.1"/>
    </source>
</evidence>
<sequence length="98" mass="10582">FDTSIAVNPSATTASLGSQSKSSQPREDFPATIYIGGKIDPFSMLNKNMKTQWKTHCPFVLTGVGYSKMPSLTVLGGPSKMLILISRGTQYIRNPSQG</sequence>
<accession>A0ABD3NZ47</accession>
<dbReference type="AlphaFoldDB" id="A0ABD3NZ47"/>
<organism evidence="2 3">
    <name type="scientific">Cyclotella cryptica</name>
    <dbReference type="NCBI Taxonomy" id="29204"/>
    <lineage>
        <taxon>Eukaryota</taxon>
        <taxon>Sar</taxon>
        <taxon>Stramenopiles</taxon>
        <taxon>Ochrophyta</taxon>
        <taxon>Bacillariophyta</taxon>
        <taxon>Coscinodiscophyceae</taxon>
        <taxon>Thalassiosirophycidae</taxon>
        <taxon>Stephanodiscales</taxon>
        <taxon>Stephanodiscaceae</taxon>
        <taxon>Cyclotella</taxon>
    </lineage>
</organism>
<evidence type="ECO:0000256" key="1">
    <source>
        <dbReference type="SAM" id="MobiDB-lite"/>
    </source>
</evidence>